<feature type="signal peptide" evidence="2">
    <location>
        <begin position="1"/>
        <end position="18"/>
    </location>
</feature>
<evidence type="ECO:0000313" key="3">
    <source>
        <dbReference type="EMBL" id="CAH2301177.1"/>
    </source>
</evidence>
<dbReference type="Proteomes" id="UP001295444">
    <property type="component" value="Chromosome 06"/>
</dbReference>
<evidence type="ECO:0000256" key="2">
    <source>
        <dbReference type="SAM" id="SignalP"/>
    </source>
</evidence>
<evidence type="ECO:0000256" key="1">
    <source>
        <dbReference type="SAM" id="Phobius"/>
    </source>
</evidence>
<accession>A0AAD1SJ05</accession>
<protein>
    <recommendedName>
        <fullName evidence="5">Transmembrane protein 154</fullName>
    </recommendedName>
</protein>
<keyword evidence="2" id="KW-0732">Signal</keyword>
<dbReference type="PANTHER" id="PTHR36526">
    <property type="entry name" value="TRANSMEMBRANE PROTEIN 154"/>
    <property type="match status" value="1"/>
</dbReference>
<proteinExistence type="predicted"/>
<organism evidence="3 4">
    <name type="scientific">Pelobates cultripes</name>
    <name type="common">Western spadefoot toad</name>
    <dbReference type="NCBI Taxonomy" id="61616"/>
    <lineage>
        <taxon>Eukaryota</taxon>
        <taxon>Metazoa</taxon>
        <taxon>Chordata</taxon>
        <taxon>Craniata</taxon>
        <taxon>Vertebrata</taxon>
        <taxon>Euteleostomi</taxon>
        <taxon>Amphibia</taxon>
        <taxon>Batrachia</taxon>
        <taxon>Anura</taxon>
        <taxon>Pelobatoidea</taxon>
        <taxon>Pelobatidae</taxon>
        <taxon>Pelobates</taxon>
    </lineage>
</organism>
<feature type="chain" id="PRO_5042093885" description="Transmembrane protein 154" evidence="2">
    <location>
        <begin position="19"/>
        <end position="152"/>
    </location>
</feature>
<dbReference type="InterPro" id="IPR028064">
    <property type="entry name" value="TMEM154"/>
</dbReference>
<dbReference type="Pfam" id="PF15102">
    <property type="entry name" value="TMEM154"/>
    <property type="match status" value="1"/>
</dbReference>
<dbReference type="InterPro" id="IPR053087">
    <property type="entry name" value="TMEM154-like"/>
</dbReference>
<dbReference type="AlphaFoldDB" id="A0AAD1SJ05"/>
<keyword evidence="1" id="KW-0472">Membrane</keyword>
<dbReference type="EMBL" id="OW240917">
    <property type="protein sequence ID" value="CAH2301177.1"/>
    <property type="molecule type" value="Genomic_DNA"/>
</dbReference>
<dbReference type="PANTHER" id="PTHR36526:SF1">
    <property type="entry name" value="TRANSMEMBRANE PROTEIN 154"/>
    <property type="match status" value="1"/>
</dbReference>
<evidence type="ECO:0000313" key="4">
    <source>
        <dbReference type="Proteomes" id="UP001295444"/>
    </source>
</evidence>
<gene>
    <name evidence="3" type="ORF">PECUL_23A000974</name>
</gene>
<keyword evidence="4" id="KW-1185">Reference proteome</keyword>
<name>A0AAD1SJ05_PELCU</name>
<reference evidence="3" key="1">
    <citation type="submission" date="2022-03" db="EMBL/GenBank/DDBJ databases">
        <authorList>
            <person name="Alioto T."/>
            <person name="Alioto T."/>
            <person name="Gomez Garrido J."/>
        </authorList>
    </citation>
    <scope>NUCLEOTIDE SEQUENCE</scope>
</reference>
<keyword evidence="1" id="KW-1133">Transmembrane helix</keyword>
<evidence type="ECO:0008006" key="5">
    <source>
        <dbReference type="Google" id="ProtNLM"/>
    </source>
</evidence>
<keyword evidence="1" id="KW-0812">Transmembrane</keyword>
<sequence length="152" mass="17356">MLKYLCATSFALFLLVAGEFTSTEHSTTAFIEPTAITPSGDEENEVLDPTVEYLSNESLETTTSNDNSSLHPNNISITTILLFIIPIVALLLLIPLIYYIVKRKRWRKEDEDSTRDENIKSPIFEEDTPSVMEIEMEELDKWMNNMRKNGCC</sequence>
<feature type="transmembrane region" description="Helical" evidence="1">
    <location>
        <begin position="75"/>
        <end position="101"/>
    </location>
</feature>